<gene>
    <name evidence="2" type="ORF">CDV36_016187</name>
</gene>
<dbReference type="OrthoDB" id="5089751at2759"/>
<feature type="compositionally biased region" description="Basic residues" evidence="1">
    <location>
        <begin position="30"/>
        <end position="40"/>
    </location>
</feature>
<feature type="region of interest" description="Disordered" evidence="1">
    <location>
        <begin position="1"/>
        <end position="85"/>
    </location>
</feature>
<reference evidence="2 3" key="1">
    <citation type="submission" date="2017-06" db="EMBL/GenBank/DDBJ databases">
        <title>Comparative genomic analysis of Ambrosia Fusariam Clade fungi.</title>
        <authorList>
            <person name="Stajich J.E."/>
            <person name="Carrillo J."/>
            <person name="Kijimoto T."/>
            <person name="Eskalen A."/>
            <person name="O'Donnell K."/>
            <person name="Kasson M."/>
        </authorList>
    </citation>
    <scope>NUCLEOTIDE SEQUENCE [LARGE SCALE GENOMIC DNA]</scope>
    <source>
        <strain evidence="2">UCR3666</strain>
    </source>
</reference>
<keyword evidence="3" id="KW-1185">Reference proteome</keyword>
<sequence length="166" mass="18061">MSSPLFTQSFLDEDELKLRSRDRSATEERRRHKEKIRRRRESFSEGVTGPGSASSATAPRSSIEAATPTEPGPEPATPTRVVPCTPSFSARFEGNGWHEKRRKVNKSPVTIAVNITTPSEHAADTSTARSNSSLHINIQLGLTSEVRLEGSGWAVTGINVVGETGY</sequence>
<evidence type="ECO:0000256" key="1">
    <source>
        <dbReference type="SAM" id="MobiDB-lite"/>
    </source>
</evidence>
<dbReference type="AlphaFoldDB" id="A0A3M2QY44"/>
<protein>
    <submittedName>
        <fullName evidence="2">Uncharacterized protein</fullName>
    </submittedName>
</protein>
<comment type="caution">
    <text evidence="2">The sequence shown here is derived from an EMBL/GenBank/DDBJ whole genome shotgun (WGS) entry which is preliminary data.</text>
</comment>
<accession>A0A3M2QY44</accession>
<organism evidence="2 3">
    <name type="scientific">Fusarium kuroshium</name>
    <dbReference type="NCBI Taxonomy" id="2010991"/>
    <lineage>
        <taxon>Eukaryota</taxon>
        <taxon>Fungi</taxon>
        <taxon>Dikarya</taxon>
        <taxon>Ascomycota</taxon>
        <taxon>Pezizomycotina</taxon>
        <taxon>Sordariomycetes</taxon>
        <taxon>Hypocreomycetidae</taxon>
        <taxon>Hypocreales</taxon>
        <taxon>Nectriaceae</taxon>
        <taxon>Fusarium</taxon>
        <taxon>Fusarium solani species complex</taxon>
    </lineage>
</organism>
<evidence type="ECO:0000313" key="2">
    <source>
        <dbReference type="EMBL" id="RMI97922.1"/>
    </source>
</evidence>
<evidence type="ECO:0000313" key="3">
    <source>
        <dbReference type="Proteomes" id="UP000277212"/>
    </source>
</evidence>
<proteinExistence type="predicted"/>
<dbReference type="EMBL" id="NKUJ01000812">
    <property type="protein sequence ID" value="RMI97922.1"/>
    <property type="molecule type" value="Genomic_DNA"/>
</dbReference>
<feature type="compositionally biased region" description="Basic and acidic residues" evidence="1">
    <location>
        <begin position="16"/>
        <end position="29"/>
    </location>
</feature>
<dbReference type="Proteomes" id="UP000277212">
    <property type="component" value="Unassembled WGS sequence"/>
</dbReference>
<feature type="compositionally biased region" description="Polar residues" evidence="1">
    <location>
        <begin position="1"/>
        <end position="10"/>
    </location>
</feature>
<name>A0A3M2QY44_9HYPO</name>
<feature type="compositionally biased region" description="Polar residues" evidence="1">
    <location>
        <begin position="51"/>
        <end position="60"/>
    </location>
</feature>